<dbReference type="OrthoDB" id="8027131at2759"/>
<protein>
    <submittedName>
        <fullName evidence="1">Uncharacterized protein</fullName>
    </submittedName>
</protein>
<reference evidence="1 2" key="1">
    <citation type="journal article" date="2019" name="Sci. Rep.">
        <title>Orb-weaving spider Araneus ventricosus genome elucidates the spidroin gene catalogue.</title>
        <authorList>
            <person name="Kono N."/>
            <person name="Nakamura H."/>
            <person name="Ohtoshi R."/>
            <person name="Moran D.A.P."/>
            <person name="Shinohara A."/>
            <person name="Yoshida Y."/>
            <person name="Fujiwara M."/>
            <person name="Mori M."/>
            <person name="Tomita M."/>
            <person name="Arakawa K."/>
        </authorList>
    </citation>
    <scope>NUCLEOTIDE SEQUENCE [LARGE SCALE GENOMIC DNA]</scope>
</reference>
<keyword evidence="2" id="KW-1185">Reference proteome</keyword>
<dbReference type="EMBL" id="BGPR01007417">
    <property type="protein sequence ID" value="GBN26681.1"/>
    <property type="molecule type" value="Genomic_DNA"/>
</dbReference>
<comment type="caution">
    <text evidence="1">The sequence shown here is derived from an EMBL/GenBank/DDBJ whole genome shotgun (WGS) entry which is preliminary data.</text>
</comment>
<gene>
    <name evidence="1" type="ORF">AVEN_188334_1</name>
</gene>
<name>A0A4Y2MHQ1_ARAVE</name>
<dbReference type="AlphaFoldDB" id="A0A4Y2MHQ1"/>
<evidence type="ECO:0000313" key="1">
    <source>
        <dbReference type="EMBL" id="GBN26681.1"/>
    </source>
</evidence>
<accession>A0A4Y2MHQ1</accession>
<sequence length="96" mass="10890">MIKIFPPSLESNNRVSPEIFQTNSLTFLSHIRMLPAHQPTNVSEEESALDVVRICIGFGEFVVDPVIPAPFIDVILKHKIKLSKLRSREEIMCSRS</sequence>
<evidence type="ECO:0000313" key="2">
    <source>
        <dbReference type="Proteomes" id="UP000499080"/>
    </source>
</evidence>
<organism evidence="1 2">
    <name type="scientific">Araneus ventricosus</name>
    <name type="common">Orbweaver spider</name>
    <name type="synonym">Epeira ventricosa</name>
    <dbReference type="NCBI Taxonomy" id="182803"/>
    <lineage>
        <taxon>Eukaryota</taxon>
        <taxon>Metazoa</taxon>
        <taxon>Ecdysozoa</taxon>
        <taxon>Arthropoda</taxon>
        <taxon>Chelicerata</taxon>
        <taxon>Arachnida</taxon>
        <taxon>Araneae</taxon>
        <taxon>Araneomorphae</taxon>
        <taxon>Entelegynae</taxon>
        <taxon>Araneoidea</taxon>
        <taxon>Araneidae</taxon>
        <taxon>Araneus</taxon>
    </lineage>
</organism>
<dbReference type="Proteomes" id="UP000499080">
    <property type="component" value="Unassembled WGS sequence"/>
</dbReference>
<proteinExistence type="predicted"/>